<evidence type="ECO:0000256" key="2">
    <source>
        <dbReference type="ARBA" id="ARBA00022737"/>
    </source>
</evidence>
<organism evidence="4 5">
    <name type="scientific">Moorena producens PAL-8-15-08-1</name>
    <dbReference type="NCBI Taxonomy" id="1458985"/>
    <lineage>
        <taxon>Bacteria</taxon>
        <taxon>Bacillati</taxon>
        <taxon>Cyanobacteriota</taxon>
        <taxon>Cyanophyceae</taxon>
        <taxon>Coleofasciculales</taxon>
        <taxon>Coleofasciculaceae</taxon>
        <taxon>Moorena</taxon>
    </lineage>
</organism>
<dbReference type="SMART" id="SM00191">
    <property type="entry name" value="Int_alpha"/>
    <property type="match status" value="6"/>
</dbReference>
<keyword evidence="2" id="KW-0677">Repeat</keyword>
<proteinExistence type="predicted"/>
<dbReference type="InterPro" id="IPR028994">
    <property type="entry name" value="Integrin_alpha_N"/>
</dbReference>
<dbReference type="PROSITE" id="PS51470">
    <property type="entry name" value="FG_GAP"/>
    <property type="match status" value="2"/>
</dbReference>
<name>A0A1D8TZ17_9CYAN</name>
<dbReference type="AlphaFoldDB" id="A0A1D8TZ17"/>
<dbReference type="InterPro" id="IPR013320">
    <property type="entry name" value="ConA-like_dom_sf"/>
</dbReference>
<dbReference type="OrthoDB" id="463714at2"/>
<accession>A0A1D8TZ17</accession>
<gene>
    <name evidence="4" type="ORF">BJP34_28740</name>
</gene>
<dbReference type="InterPro" id="IPR013519">
    <property type="entry name" value="Int_alpha_beta-p"/>
</dbReference>
<dbReference type="PANTHER" id="PTHR36220">
    <property type="entry name" value="UNNAMED PRODUCT"/>
    <property type="match status" value="1"/>
</dbReference>
<dbReference type="InterPro" id="IPR013517">
    <property type="entry name" value="FG-GAP"/>
</dbReference>
<dbReference type="EMBL" id="CP017599">
    <property type="protein sequence ID" value="AOX02899.1"/>
    <property type="molecule type" value="Genomic_DNA"/>
</dbReference>
<dbReference type="Proteomes" id="UP000177870">
    <property type="component" value="Chromosome"/>
</dbReference>
<dbReference type="KEGG" id="mpro:BJP34_28740"/>
<dbReference type="Pfam" id="PF14312">
    <property type="entry name" value="FG-GAP_2"/>
    <property type="match status" value="7"/>
</dbReference>
<dbReference type="Gene3D" id="2.130.10.130">
    <property type="entry name" value="Integrin alpha, N-terminal"/>
    <property type="match status" value="2"/>
</dbReference>
<keyword evidence="3" id="KW-0325">Glycoprotein</keyword>
<evidence type="ECO:0000313" key="5">
    <source>
        <dbReference type="Proteomes" id="UP000177870"/>
    </source>
</evidence>
<sequence length="1059" mass="115860">MHLQGQRFAHVNTIAHEGKILVFGTTADGKIYYTVKRSGFEDTALQDNQDPLSFEPWKQLPLDRSVLDQSVLDREQVEFTDNEGHQLLRSRYGEVAETTQSAVAPVQLVSGIGHLYLFRQSIGNKLLVNRFVLDGIKNELVPKLEVRFQRSRQKYLPAESMKIDKAEGKLNNIDSLNFRDINNKPFYEPAIELSFIENLQDGWFSVVLMPTIEKDIYRWNIFAYDSSLGMVILYSLRSSEQGLFSLKDYLFAEPDPDDPEVKKYRNIPGIIKRTLELKDDSSSSLTVVQGLSATAYDTQVERQTQDGMQLMREARRVMLAVPVQKGTDVITAALSFAVAIDGTLSQIDTSPTSERLKSTTRDILLPLNTLDEVKVIGDSTPPAVGTIEAIAGNTEEKLLLQSVETPLDNTFEPGAKVKVHGTRNFDGHYQVVSADGDTFEVEATFTQDKLGSWEEIQEEENGLVFDNMIVGYEKIENGKLRVYCTNHDLVTGDEVQISGTKSYDGLYPVRAVDTLKGYFILDANWSAGEAVNLQSVKRRGIRFDGSGDYLVTPPIKLKTPKANVNKGMSISAWVRQDTHVNREQVIVAEEGNRLQLLLDTDNKVILKVHLRDGTEQTIKASEALPADNTWMHYTGVIDEQGLVSLYQNGQLVPSAQMRGEYAEMHKLQAQDKQAEDYFGWSVAISGDTAIVGAFKEDTGGSDAGSAYIFQRQSGTWQQVSKLQAQDKQANDSFGYSVAISGEMVIVGAPGEDTGGSDAGSAYIFQRQASGAWQQVSKLQAQDKQANDSFGWSVAISGEMVIVGAPGEDTGGSYAGSAYIFQRQASGAWQQVSKLQAQDKQAWDNFGYSVAISGDRAIVGAYEEDTGGSDAGSAYIFQRQASGAWQQVSKLQAQDTQARDNFGCSVAISDGTVIVGAQRNNSVGSAYIFQRQASGAWQQVSKLQAQDKQAWDYFGNSVAISGETVIVGAQNEDTGGSSAGSAYIFQRQASGDWEQVQQLFGKDTEANSFFGKSVAISGDTAIVGANNKDTGGTNAGSAYIFQTSLAYPAIKAIALNSSSD</sequence>
<protein>
    <recommendedName>
        <fullName evidence="6">LamG-like jellyroll fold domain-containing protein</fullName>
    </recommendedName>
</protein>
<keyword evidence="1" id="KW-0732">Signal</keyword>
<dbReference type="PANTHER" id="PTHR36220:SF1">
    <property type="entry name" value="GAMMA TUBULIN COMPLEX COMPONENT C-TERMINAL DOMAIN-CONTAINING PROTEIN"/>
    <property type="match status" value="1"/>
</dbReference>
<evidence type="ECO:0000256" key="3">
    <source>
        <dbReference type="ARBA" id="ARBA00023180"/>
    </source>
</evidence>
<dbReference type="Pfam" id="PF13385">
    <property type="entry name" value="Laminin_G_3"/>
    <property type="match status" value="1"/>
</dbReference>
<evidence type="ECO:0000256" key="1">
    <source>
        <dbReference type="ARBA" id="ARBA00022729"/>
    </source>
</evidence>
<dbReference type="RefSeq" id="WP_070395295.1">
    <property type="nucleotide sequence ID" value="NZ_CP017599.1"/>
</dbReference>
<dbReference type="SUPFAM" id="SSF49899">
    <property type="entry name" value="Concanavalin A-like lectins/glucanases"/>
    <property type="match status" value="1"/>
</dbReference>
<reference evidence="5" key="1">
    <citation type="submission" date="2016-10" db="EMBL/GenBank/DDBJ databases">
        <title>Comparative genomics uncovers the prolific and rare metabolic potential of the cyanobacterial genus Moorea.</title>
        <authorList>
            <person name="Leao T."/>
            <person name="Castelao G."/>
            <person name="Korobeynikov A."/>
            <person name="Monroe E.A."/>
            <person name="Podell S."/>
            <person name="Glukhov E."/>
            <person name="Allen E."/>
            <person name="Gerwick W.H."/>
            <person name="Gerwick L."/>
        </authorList>
    </citation>
    <scope>NUCLEOTIDE SEQUENCE [LARGE SCALE GENOMIC DNA]</scope>
    <source>
        <strain evidence="5">PAL-8-15-08-1</strain>
    </source>
</reference>
<evidence type="ECO:0008006" key="6">
    <source>
        <dbReference type="Google" id="ProtNLM"/>
    </source>
</evidence>
<evidence type="ECO:0000313" key="4">
    <source>
        <dbReference type="EMBL" id="AOX02899.1"/>
    </source>
</evidence>
<dbReference type="STRING" id="1458985.BJP34_28740"/>
<dbReference type="SUPFAM" id="SSF69318">
    <property type="entry name" value="Integrin alpha N-terminal domain"/>
    <property type="match status" value="2"/>
</dbReference>